<organism evidence="1 2">
    <name type="scientific">Streptomyces luteosporeus</name>
    <dbReference type="NCBI Taxonomy" id="173856"/>
    <lineage>
        <taxon>Bacteria</taxon>
        <taxon>Bacillati</taxon>
        <taxon>Actinomycetota</taxon>
        <taxon>Actinomycetes</taxon>
        <taxon>Kitasatosporales</taxon>
        <taxon>Streptomycetaceae</taxon>
        <taxon>Streptomyces</taxon>
    </lineage>
</organism>
<comment type="caution">
    <text evidence="1">The sequence shown here is derived from an EMBL/GenBank/DDBJ whole genome shotgun (WGS) entry which is preliminary data.</text>
</comment>
<proteinExistence type="predicted"/>
<evidence type="ECO:0000313" key="1">
    <source>
        <dbReference type="EMBL" id="GAA2719230.1"/>
    </source>
</evidence>
<name>A0ABN3TV90_9ACTN</name>
<dbReference type="RefSeq" id="WP_344436482.1">
    <property type="nucleotide sequence ID" value="NZ_BAAASL010000013.1"/>
</dbReference>
<reference evidence="1 2" key="1">
    <citation type="journal article" date="2019" name="Int. J. Syst. Evol. Microbiol.">
        <title>The Global Catalogue of Microorganisms (GCM) 10K type strain sequencing project: providing services to taxonomists for standard genome sequencing and annotation.</title>
        <authorList>
            <consortium name="The Broad Institute Genomics Platform"/>
            <consortium name="The Broad Institute Genome Sequencing Center for Infectious Disease"/>
            <person name="Wu L."/>
            <person name="Ma J."/>
        </authorList>
    </citation>
    <scope>NUCLEOTIDE SEQUENCE [LARGE SCALE GENOMIC DNA]</scope>
    <source>
        <strain evidence="1 2">JCM 4542</strain>
    </source>
</reference>
<dbReference type="Proteomes" id="UP001500886">
    <property type="component" value="Unassembled WGS sequence"/>
</dbReference>
<evidence type="ECO:0000313" key="2">
    <source>
        <dbReference type="Proteomes" id="UP001500886"/>
    </source>
</evidence>
<accession>A0ABN3TV90</accession>
<gene>
    <name evidence="1" type="ORF">GCM10010315_36810</name>
</gene>
<keyword evidence="2" id="KW-1185">Reference proteome</keyword>
<protein>
    <submittedName>
        <fullName evidence="1">Uncharacterized protein</fullName>
    </submittedName>
</protein>
<sequence length="50" mass="5337">MAAVEAVRPPVMLCGEIPGYSWDDARDAVRNAGYRVAGRADETTVLIICG</sequence>
<dbReference type="EMBL" id="BAAASL010000013">
    <property type="protein sequence ID" value="GAA2719230.1"/>
    <property type="molecule type" value="Genomic_DNA"/>
</dbReference>